<name>A0A974SS79_9RHOO</name>
<keyword evidence="7" id="KW-1185">Reference proteome</keyword>
<dbReference type="Gene3D" id="1.10.357.10">
    <property type="entry name" value="Tetracycline Repressor, domain 2"/>
    <property type="match status" value="1"/>
</dbReference>
<proteinExistence type="predicted"/>
<evidence type="ECO:0000256" key="2">
    <source>
        <dbReference type="ARBA" id="ARBA00023125"/>
    </source>
</evidence>
<evidence type="ECO:0000256" key="3">
    <source>
        <dbReference type="ARBA" id="ARBA00023163"/>
    </source>
</evidence>
<dbReference type="SUPFAM" id="SSF46689">
    <property type="entry name" value="Homeodomain-like"/>
    <property type="match status" value="1"/>
</dbReference>
<dbReference type="InterPro" id="IPR036271">
    <property type="entry name" value="Tet_transcr_reg_TetR-rel_C_sf"/>
</dbReference>
<evidence type="ECO:0000256" key="1">
    <source>
        <dbReference type="ARBA" id="ARBA00023015"/>
    </source>
</evidence>
<feature type="domain" description="HTH tetR-type" evidence="5">
    <location>
        <begin position="9"/>
        <end position="69"/>
    </location>
</feature>
<dbReference type="Proteomes" id="UP000663444">
    <property type="component" value="Chromosome"/>
</dbReference>
<dbReference type="InterPro" id="IPR054156">
    <property type="entry name" value="YxaF_TetR_C"/>
</dbReference>
<dbReference type="SUPFAM" id="SSF48498">
    <property type="entry name" value="Tetracyclin repressor-like, C-terminal domain"/>
    <property type="match status" value="1"/>
</dbReference>
<evidence type="ECO:0000313" key="6">
    <source>
        <dbReference type="EMBL" id="QRJ65573.1"/>
    </source>
</evidence>
<dbReference type="InterPro" id="IPR001647">
    <property type="entry name" value="HTH_TetR"/>
</dbReference>
<dbReference type="RefSeq" id="WP_203389102.1">
    <property type="nucleotide sequence ID" value="NZ_CP064781.1"/>
</dbReference>
<keyword evidence="3" id="KW-0804">Transcription</keyword>
<dbReference type="EMBL" id="CP064781">
    <property type="protein sequence ID" value="QRJ65573.1"/>
    <property type="molecule type" value="Genomic_DNA"/>
</dbReference>
<keyword evidence="2 4" id="KW-0238">DNA-binding</keyword>
<dbReference type="Pfam" id="PF21993">
    <property type="entry name" value="TetR_C_13_2"/>
    <property type="match status" value="1"/>
</dbReference>
<organism evidence="6 7">
    <name type="scientific">Azospira restricta</name>
    <dbReference type="NCBI Taxonomy" id="404405"/>
    <lineage>
        <taxon>Bacteria</taxon>
        <taxon>Pseudomonadati</taxon>
        <taxon>Pseudomonadota</taxon>
        <taxon>Betaproteobacteria</taxon>
        <taxon>Rhodocyclales</taxon>
        <taxon>Rhodocyclaceae</taxon>
        <taxon>Azospira</taxon>
    </lineage>
</organism>
<dbReference type="GO" id="GO:0003677">
    <property type="term" value="F:DNA binding"/>
    <property type="evidence" value="ECO:0007669"/>
    <property type="project" value="UniProtKB-UniRule"/>
</dbReference>
<evidence type="ECO:0000256" key="4">
    <source>
        <dbReference type="PROSITE-ProRule" id="PRU00335"/>
    </source>
</evidence>
<dbReference type="PROSITE" id="PS50977">
    <property type="entry name" value="HTH_TETR_2"/>
    <property type="match status" value="1"/>
</dbReference>
<keyword evidence="1" id="KW-0805">Transcription regulation</keyword>
<dbReference type="AlphaFoldDB" id="A0A974SS79"/>
<accession>A0A974SS79</accession>
<protein>
    <submittedName>
        <fullName evidence="6">TetR/AcrR family transcriptional regulator</fullName>
    </submittedName>
</protein>
<feature type="DNA-binding region" description="H-T-H motif" evidence="4">
    <location>
        <begin position="32"/>
        <end position="51"/>
    </location>
</feature>
<dbReference type="InterPro" id="IPR009057">
    <property type="entry name" value="Homeodomain-like_sf"/>
</dbReference>
<reference evidence="6" key="1">
    <citation type="submission" date="2020-11" db="EMBL/GenBank/DDBJ databases">
        <title>Azospira restricta DSM 18626 genome sequence.</title>
        <authorList>
            <person name="Moe W.M."/>
        </authorList>
    </citation>
    <scope>NUCLEOTIDE SEQUENCE</scope>
    <source>
        <strain evidence="6">DSM 18626</strain>
    </source>
</reference>
<sequence length="197" mass="20866">MEIDFAGAAGSRERMIEAAIALMRGSGLSGAGINEVVRASGAPKGSVYHFFPQGKQQLVAEALAVYSGRVEAFIETAVAGRRQPAGKVRALFAAFARRVEEGGFLRSCAGGTVSLDLDAELDGLRQVVDAMFAEWIALLARHIDLGDARRSASFAGLLLTAIEGAYVRARAEHSAQPFIEAGEWLARLAELPAPPRA</sequence>
<dbReference type="KEGG" id="ares:IWH25_09735"/>
<gene>
    <name evidence="6" type="ORF">IWH25_09735</name>
</gene>
<dbReference type="PANTHER" id="PTHR47506">
    <property type="entry name" value="TRANSCRIPTIONAL REGULATORY PROTEIN"/>
    <property type="match status" value="1"/>
</dbReference>
<evidence type="ECO:0000313" key="7">
    <source>
        <dbReference type="Proteomes" id="UP000663444"/>
    </source>
</evidence>
<dbReference type="PANTHER" id="PTHR47506:SF3">
    <property type="entry name" value="HTH-TYPE TRANSCRIPTIONAL REGULATOR LMRA"/>
    <property type="match status" value="1"/>
</dbReference>
<dbReference type="Pfam" id="PF00440">
    <property type="entry name" value="TetR_N"/>
    <property type="match status" value="1"/>
</dbReference>
<evidence type="ECO:0000259" key="5">
    <source>
        <dbReference type="PROSITE" id="PS50977"/>
    </source>
</evidence>